<dbReference type="AlphaFoldDB" id="A0A4S8J5B7"/>
<reference evidence="2 3" key="1">
    <citation type="journal article" date="2019" name="Nat. Plants">
        <title>Genome sequencing of Musa balbisiana reveals subgenome evolution and function divergence in polyploid bananas.</title>
        <authorList>
            <person name="Yao X."/>
        </authorList>
    </citation>
    <scope>NUCLEOTIDE SEQUENCE [LARGE SCALE GENOMIC DNA]</scope>
    <source>
        <strain evidence="3">cv. DH-PKW</strain>
        <tissue evidence="2">Leaves</tissue>
    </source>
</reference>
<name>A0A4S8J5B7_MUSBA</name>
<organism evidence="2 3">
    <name type="scientific">Musa balbisiana</name>
    <name type="common">Banana</name>
    <dbReference type="NCBI Taxonomy" id="52838"/>
    <lineage>
        <taxon>Eukaryota</taxon>
        <taxon>Viridiplantae</taxon>
        <taxon>Streptophyta</taxon>
        <taxon>Embryophyta</taxon>
        <taxon>Tracheophyta</taxon>
        <taxon>Spermatophyta</taxon>
        <taxon>Magnoliopsida</taxon>
        <taxon>Liliopsida</taxon>
        <taxon>Zingiberales</taxon>
        <taxon>Musaceae</taxon>
        <taxon>Musa</taxon>
    </lineage>
</organism>
<accession>A0A4S8J5B7</accession>
<evidence type="ECO:0000313" key="3">
    <source>
        <dbReference type="Proteomes" id="UP000317650"/>
    </source>
</evidence>
<proteinExistence type="predicted"/>
<feature type="compositionally biased region" description="Low complexity" evidence="1">
    <location>
        <begin position="136"/>
        <end position="149"/>
    </location>
</feature>
<gene>
    <name evidence="2" type="ORF">C4D60_Mb11t19700</name>
</gene>
<dbReference type="Proteomes" id="UP000317650">
    <property type="component" value="Chromosome 11"/>
</dbReference>
<protein>
    <submittedName>
        <fullName evidence="2">Uncharacterized protein</fullName>
    </submittedName>
</protein>
<keyword evidence="3" id="KW-1185">Reference proteome</keyword>
<comment type="caution">
    <text evidence="2">The sequence shown here is derived from an EMBL/GenBank/DDBJ whole genome shotgun (WGS) entry which is preliminary data.</text>
</comment>
<sequence>MNRILRNKVEKVEYITPFCEDGSRVCSSKPGVSARIITPFPSSTAIDPLIEKAAWSYARAAASALSNVPSHTRIPCRVESLISAANFPHGRFRTPRYDFSFGSSAALLRESTSSSLARITLRSQASDEGDAFPEASESIPSSSISSESSMLKGRGTSG</sequence>
<evidence type="ECO:0000313" key="2">
    <source>
        <dbReference type="EMBL" id="THU56673.1"/>
    </source>
</evidence>
<dbReference type="EMBL" id="PYDT01000007">
    <property type="protein sequence ID" value="THU56673.1"/>
    <property type="molecule type" value="Genomic_DNA"/>
</dbReference>
<feature type="region of interest" description="Disordered" evidence="1">
    <location>
        <begin position="123"/>
        <end position="158"/>
    </location>
</feature>
<evidence type="ECO:0000256" key="1">
    <source>
        <dbReference type="SAM" id="MobiDB-lite"/>
    </source>
</evidence>